<dbReference type="InterPro" id="IPR001375">
    <property type="entry name" value="Peptidase_S9_cat"/>
</dbReference>
<dbReference type="InterPro" id="IPR029058">
    <property type="entry name" value="AB_hydrolase_fold"/>
</dbReference>
<accession>A0ABT6RGB9</accession>
<evidence type="ECO:0000313" key="3">
    <source>
        <dbReference type="EMBL" id="MDI3320897.1"/>
    </source>
</evidence>
<dbReference type="RefSeq" id="WP_282334999.1">
    <property type="nucleotide sequence ID" value="NZ_JASBRG010000007.1"/>
</dbReference>
<dbReference type="Gene3D" id="3.40.50.1820">
    <property type="entry name" value="alpha/beta hydrolase"/>
    <property type="match status" value="1"/>
</dbReference>
<dbReference type="Proteomes" id="UP001226434">
    <property type="component" value="Unassembled WGS sequence"/>
</dbReference>
<dbReference type="EMBL" id="JASBRG010000007">
    <property type="protein sequence ID" value="MDI3320897.1"/>
    <property type="molecule type" value="Genomic_DNA"/>
</dbReference>
<feature type="domain" description="Peptidase S9 prolyl oligopeptidase catalytic" evidence="2">
    <location>
        <begin position="107"/>
        <end position="301"/>
    </location>
</feature>
<keyword evidence="4" id="KW-1185">Reference proteome</keyword>
<keyword evidence="1" id="KW-0378">Hydrolase</keyword>
<reference evidence="3 4" key="1">
    <citation type="submission" date="2023-05" db="EMBL/GenBank/DDBJ databases">
        <title>Genome sequence of Pinibacter sp. MAH-24.</title>
        <authorList>
            <person name="Huq M.A."/>
        </authorList>
    </citation>
    <scope>NUCLEOTIDE SEQUENCE [LARGE SCALE GENOMIC DNA]</scope>
    <source>
        <strain evidence="3 4">MAH-24</strain>
    </source>
</reference>
<comment type="caution">
    <text evidence="3">The sequence shown here is derived from an EMBL/GenBank/DDBJ whole genome shotgun (WGS) entry which is preliminary data.</text>
</comment>
<name>A0ABT6RGB9_9BACT</name>
<organism evidence="3 4">
    <name type="scientific">Pinibacter soli</name>
    <dbReference type="NCBI Taxonomy" id="3044211"/>
    <lineage>
        <taxon>Bacteria</taxon>
        <taxon>Pseudomonadati</taxon>
        <taxon>Bacteroidota</taxon>
        <taxon>Chitinophagia</taxon>
        <taxon>Chitinophagales</taxon>
        <taxon>Chitinophagaceae</taxon>
        <taxon>Pinibacter</taxon>
    </lineage>
</organism>
<evidence type="ECO:0000259" key="2">
    <source>
        <dbReference type="Pfam" id="PF00326"/>
    </source>
</evidence>
<protein>
    <submittedName>
        <fullName evidence="3">Prolyl oligopeptidase family serine peptidase</fullName>
    </submittedName>
</protein>
<sequence>MKYILTTLSLFVINVCFCQNGKIIDQEKISITDDIISATKKFLPQIVDSISHVDYYKITYLSDGLKVTGYMAVPHGAEKFPCLIFNRGGNQDFGKIDTYQMLGYMGVISSWGYVVVGSQYRGNDGGEGKEEFGGKDIDDVMNLIPLLASISNADTSRMGIYGVSRGGMMTYKALTKTNRFKAAISISGSADEVQGMKDRPEFDSLYLELVPGYSKNKMAALQERSAFYFAEQMNKSTPILILQGTADWRVPTNEVLPLVDKLYTIKHPVRFILFEGGTHGLMEYIDEIYRQMKLFFDIYVKEAKKWPTLEPNGT</sequence>
<gene>
    <name evidence="3" type="ORF">QJ048_13990</name>
</gene>
<evidence type="ECO:0000313" key="4">
    <source>
        <dbReference type="Proteomes" id="UP001226434"/>
    </source>
</evidence>
<dbReference type="Pfam" id="PF00326">
    <property type="entry name" value="Peptidase_S9"/>
    <property type="match status" value="1"/>
</dbReference>
<dbReference type="SUPFAM" id="SSF53474">
    <property type="entry name" value="alpha/beta-Hydrolases"/>
    <property type="match status" value="1"/>
</dbReference>
<evidence type="ECO:0000256" key="1">
    <source>
        <dbReference type="ARBA" id="ARBA00022801"/>
    </source>
</evidence>
<dbReference type="PANTHER" id="PTHR42776">
    <property type="entry name" value="SERINE PEPTIDASE S9 FAMILY MEMBER"/>
    <property type="match status" value="1"/>
</dbReference>
<dbReference type="PANTHER" id="PTHR42776:SF27">
    <property type="entry name" value="DIPEPTIDYL PEPTIDASE FAMILY MEMBER 6"/>
    <property type="match status" value="1"/>
</dbReference>
<proteinExistence type="predicted"/>